<gene>
    <name evidence="1" type="ORF">RFI_12961</name>
</gene>
<accession>X6NEK7</accession>
<protein>
    <submittedName>
        <fullName evidence="1">Uncharacterized protein</fullName>
    </submittedName>
</protein>
<reference evidence="1 2" key="1">
    <citation type="journal article" date="2013" name="Curr. Biol.">
        <title>The Genome of the Foraminiferan Reticulomyxa filosa.</title>
        <authorList>
            <person name="Glockner G."/>
            <person name="Hulsmann N."/>
            <person name="Schleicher M."/>
            <person name="Noegel A.A."/>
            <person name="Eichinger L."/>
            <person name="Gallinger C."/>
            <person name="Pawlowski J."/>
            <person name="Sierra R."/>
            <person name="Euteneuer U."/>
            <person name="Pillet L."/>
            <person name="Moustafa A."/>
            <person name="Platzer M."/>
            <person name="Groth M."/>
            <person name="Szafranski K."/>
            <person name="Schliwa M."/>
        </authorList>
    </citation>
    <scope>NUCLEOTIDE SEQUENCE [LARGE SCALE GENOMIC DNA]</scope>
</reference>
<sequence length="279" mass="32437">LQSFRRQARVPIIRLISKCSDRIAVDISVTPNTVKLTNKYMKKYLKEYGKWLKPYLMAVKHWGKVRGIIDASQGLFNSYGITLLAIKSGQEQQMLPVYTMDLNGTLDDGSKKIGLHTSMEPHCTVGKGRAKRKKPEPLCCLSMLLFQFFKFFLQFDEMKHSQIITVTQQGFIPKFKHIGFQFFNGNDYFVIIDPIDPTNNVSKHVTSVTYSPILLEFHRAFLLCLQKYNSNYCFSSVLIQSYKNNRACDSKLGHLCCFVFFFFLKKKKTYQTMDPFHRR</sequence>
<dbReference type="Proteomes" id="UP000023152">
    <property type="component" value="Unassembled WGS sequence"/>
</dbReference>
<dbReference type="PANTHER" id="PTHR12271:SF40">
    <property type="entry name" value="POLY(A) RNA POLYMERASE GLD2"/>
    <property type="match status" value="1"/>
</dbReference>
<dbReference type="OrthoDB" id="2274644at2759"/>
<dbReference type="EMBL" id="ASPP01009370">
    <property type="protein sequence ID" value="ETO24199.1"/>
    <property type="molecule type" value="Genomic_DNA"/>
</dbReference>
<dbReference type="AlphaFoldDB" id="X6NEK7"/>
<evidence type="ECO:0000313" key="1">
    <source>
        <dbReference type="EMBL" id="ETO24199.1"/>
    </source>
</evidence>
<comment type="caution">
    <text evidence="1">The sequence shown here is derived from an EMBL/GenBank/DDBJ whole genome shotgun (WGS) entry which is preliminary data.</text>
</comment>
<dbReference type="GO" id="GO:0031123">
    <property type="term" value="P:RNA 3'-end processing"/>
    <property type="evidence" value="ECO:0007669"/>
    <property type="project" value="TreeGrafter"/>
</dbReference>
<keyword evidence="2" id="KW-1185">Reference proteome</keyword>
<proteinExistence type="predicted"/>
<dbReference type="GO" id="GO:0016779">
    <property type="term" value="F:nucleotidyltransferase activity"/>
    <property type="evidence" value="ECO:0007669"/>
    <property type="project" value="TreeGrafter"/>
</dbReference>
<dbReference type="Gene3D" id="1.10.1410.10">
    <property type="match status" value="1"/>
</dbReference>
<dbReference type="PANTHER" id="PTHR12271">
    <property type="entry name" value="POLY A POLYMERASE CID PAP -RELATED"/>
    <property type="match status" value="1"/>
</dbReference>
<feature type="non-terminal residue" evidence="1">
    <location>
        <position position="1"/>
    </location>
</feature>
<name>X6NEK7_RETFI</name>
<organism evidence="1 2">
    <name type="scientific">Reticulomyxa filosa</name>
    <dbReference type="NCBI Taxonomy" id="46433"/>
    <lineage>
        <taxon>Eukaryota</taxon>
        <taxon>Sar</taxon>
        <taxon>Rhizaria</taxon>
        <taxon>Retaria</taxon>
        <taxon>Foraminifera</taxon>
        <taxon>Monothalamids</taxon>
        <taxon>Reticulomyxidae</taxon>
        <taxon>Reticulomyxa</taxon>
    </lineage>
</organism>
<evidence type="ECO:0000313" key="2">
    <source>
        <dbReference type="Proteomes" id="UP000023152"/>
    </source>
</evidence>
<dbReference type="SUPFAM" id="SSF81631">
    <property type="entry name" value="PAP/OAS1 substrate-binding domain"/>
    <property type="match status" value="1"/>
</dbReference>